<evidence type="ECO:0000313" key="5">
    <source>
        <dbReference type="Proteomes" id="UP000642938"/>
    </source>
</evidence>
<dbReference type="EMBL" id="JACIEF010000002">
    <property type="protein sequence ID" value="MBB4107708.1"/>
    <property type="molecule type" value="Genomic_DNA"/>
</dbReference>
<reference evidence="3 4" key="3">
    <citation type="submission" date="2020-08" db="EMBL/GenBank/DDBJ databases">
        <title>Genomic Encyclopedia of Type Strains, Phase IV (KMG-IV): sequencing the most valuable type-strain genomes for metagenomic binning, comparative biology and taxonomic classification.</title>
        <authorList>
            <person name="Goeker M."/>
        </authorList>
    </citation>
    <scope>NUCLEOTIDE SEQUENCE [LARGE SCALE GENOMIC DNA]</scope>
    <source>
        <strain evidence="3 4">DSM 100774</strain>
    </source>
</reference>
<gene>
    <name evidence="2" type="ORF">GCM10007422_09440</name>
    <name evidence="3" type="ORF">GGQ60_001689</name>
</gene>
<dbReference type="Proteomes" id="UP000532273">
    <property type="component" value="Unassembled WGS sequence"/>
</dbReference>
<dbReference type="EMBL" id="BMHZ01000001">
    <property type="protein sequence ID" value="GGG97583.1"/>
    <property type="molecule type" value="Genomic_DNA"/>
</dbReference>
<reference evidence="2" key="4">
    <citation type="submission" date="2024-05" db="EMBL/GenBank/DDBJ databases">
        <authorList>
            <person name="Sun Q."/>
            <person name="Zhou Y."/>
        </authorList>
    </citation>
    <scope>NUCLEOTIDE SEQUENCE</scope>
    <source>
        <strain evidence="2">CGMCC 1.15287</strain>
    </source>
</reference>
<evidence type="ECO:0000313" key="2">
    <source>
        <dbReference type="EMBL" id="GGG97583.1"/>
    </source>
</evidence>
<reference evidence="5" key="2">
    <citation type="journal article" date="2019" name="Int. J. Syst. Evol. Microbiol.">
        <title>The Global Catalogue of Microorganisms (GCM) 10K type strain sequencing project: providing services to taxonomists for standard genome sequencing and annotation.</title>
        <authorList>
            <consortium name="The Broad Institute Genomics Platform"/>
            <consortium name="The Broad Institute Genome Sequencing Center for Infectious Disease"/>
            <person name="Wu L."/>
            <person name="Ma J."/>
        </authorList>
    </citation>
    <scope>NUCLEOTIDE SEQUENCE [LARGE SCALE GENOMIC DNA]</scope>
    <source>
        <strain evidence="5">CGMCC 1.15287</strain>
    </source>
</reference>
<dbReference type="Proteomes" id="UP000642938">
    <property type="component" value="Unassembled WGS sequence"/>
</dbReference>
<comment type="caution">
    <text evidence="3">The sequence shown here is derived from an EMBL/GenBank/DDBJ whole genome shotgun (WGS) entry which is preliminary data.</text>
</comment>
<keyword evidence="5" id="KW-1185">Reference proteome</keyword>
<evidence type="ECO:0000256" key="1">
    <source>
        <dbReference type="SAM" id="MobiDB-lite"/>
    </source>
</evidence>
<accession>A0A7W6P5D3</accession>
<reference evidence="2" key="1">
    <citation type="journal article" date="2014" name="Int. J. Syst. Evol. Microbiol.">
        <title>Complete genome of a new Firmicutes species belonging to the dominant human colonic microbiota ('Ruminococcus bicirculans') reveals two chromosomes and a selective capacity to utilize plant glucans.</title>
        <authorList>
            <consortium name="NISC Comparative Sequencing Program"/>
            <person name="Wegmann U."/>
            <person name="Louis P."/>
            <person name="Goesmann A."/>
            <person name="Henrissat B."/>
            <person name="Duncan S.H."/>
            <person name="Flint H.J."/>
        </authorList>
    </citation>
    <scope>NUCLEOTIDE SEQUENCE</scope>
    <source>
        <strain evidence="2">CGMCC 1.15287</strain>
    </source>
</reference>
<feature type="compositionally biased region" description="Basic and acidic residues" evidence="1">
    <location>
        <begin position="17"/>
        <end position="26"/>
    </location>
</feature>
<proteinExistence type="predicted"/>
<organism evidence="3 4">
    <name type="scientific">Pedobacter zeae</name>
    <dbReference type="NCBI Taxonomy" id="1737356"/>
    <lineage>
        <taxon>Bacteria</taxon>
        <taxon>Pseudomonadati</taxon>
        <taxon>Bacteroidota</taxon>
        <taxon>Sphingobacteriia</taxon>
        <taxon>Sphingobacteriales</taxon>
        <taxon>Sphingobacteriaceae</taxon>
        <taxon>Pedobacter</taxon>
    </lineage>
</organism>
<evidence type="ECO:0000313" key="4">
    <source>
        <dbReference type="Proteomes" id="UP000532273"/>
    </source>
</evidence>
<dbReference type="RefSeq" id="WP_183762157.1">
    <property type="nucleotide sequence ID" value="NZ_BMHZ01000001.1"/>
</dbReference>
<dbReference type="AlphaFoldDB" id="A0A7W6P5D3"/>
<sequence length="103" mass="11342">MDLFSQLPDYNPPTHKAKNEAKPVKKENLQPIKQAIKIPSKGEAILLEDIVSNVVVKNGLPLIYAKAGDVCKVIANANGPLVVLESEHTGRFHVRSKQVIIHQ</sequence>
<protein>
    <submittedName>
        <fullName evidence="3">Uncharacterized protein</fullName>
    </submittedName>
</protein>
<feature type="region of interest" description="Disordered" evidence="1">
    <location>
        <begin position="1"/>
        <end position="26"/>
    </location>
</feature>
<evidence type="ECO:0000313" key="3">
    <source>
        <dbReference type="EMBL" id="MBB4107708.1"/>
    </source>
</evidence>
<name>A0A7W6P5D3_9SPHI</name>